<accession>I7EKE3</accession>
<organism evidence="1 2">
    <name type="scientific">Bat hepatitis E virus</name>
    <dbReference type="NCBI Taxonomy" id="1216472"/>
    <lineage>
        <taxon>Viruses</taxon>
        <taxon>Riboviria</taxon>
        <taxon>Orthornavirae</taxon>
        <taxon>Kitrinoviricota</taxon>
        <taxon>Alsuviricetes</taxon>
        <taxon>Hepelivirales</taxon>
        <taxon>Hepeviridae</taxon>
        <taxon>Orthohepevirinae</taxon>
        <taxon>Chirohepevirus</taxon>
        <taxon>Chirohepevirus eptesici</taxon>
    </lineage>
</organism>
<reference evidence="1 2" key="1">
    <citation type="journal article" date="2012" name="J. Virol.">
        <title>Bats Worldwide Carry Hepatitis E Virus-Related Viruses That Form a Putative Novel Genus within the Family Hepeviridae.</title>
        <authorList>
            <person name="Drexler J.F."/>
            <person name="Seelen A."/>
            <person name="Corman V.M."/>
            <person name="Fumie Tateno A."/>
            <person name="Cottontail V."/>
            <person name="Melim Zerbinati R."/>
            <person name="Gloza-Rausch F."/>
            <person name="Klose S.M."/>
            <person name="Adu-Sarkodie Y."/>
            <person name="Oppong S.K."/>
            <person name="Kalko E.K."/>
            <person name="Osterman A."/>
            <person name="Rasche A."/>
            <person name="Adam A."/>
            <person name="Muller M.A."/>
            <person name="Ulrich R.G."/>
            <person name="Leroy E.M."/>
            <person name="Lukashev A.N."/>
            <person name="Drosten C."/>
        </authorList>
    </citation>
    <scope>NUCLEOTIDE SEQUENCE [LARGE SCALE GENOMIC DNA]</scope>
    <source>
        <strain evidence="1">BatHEV/BS7/GE/2009</strain>
    </source>
</reference>
<sequence length="137" mass="14721">MGADGTLVPLKDLPPAGAARVAVGQVAPALREPIRPLPHRSQPAHLRLALSLSLTSTSVALSSGVNTILLRLHFPYLSLVHLMLCCTLPLSPLCCLCRTGLMRTSCQRRLVIMLNTGLLLQPCVFDLSCLRLSVGFL</sequence>
<protein>
    <submittedName>
        <fullName evidence="1">Uncharacterized protein</fullName>
    </submittedName>
</protein>
<dbReference type="Proteomes" id="UP000105926">
    <property type="component" value="Segment"/>
</dbReference>
<dbReference type="KEGG" id="vg:13436208"/>
<keyword evidence="2" id="KW-1185">Reference proteome</keyword>
<evidence type="ECO:0000313" key="1">
    <source>
        <dbReference type="EMBL" id="AFP19144.1"/>
    </source>
</evidence>
<dbReference type="GeneID" id="13436208"/>
<dbReference type="RefSeq" id="YP_006576509.1">
    <property type="nucleotide sequence ID" value="NC_018382.1"/>
</dbReference>
<name>I7EKE3_9VIRU</name>
<dbReference type="EMBL" id="JQ001749">
    <property type="protein sequence ID" value="AFP19144.1"/>
    <property type="molecule type" value="Genomic_RNA"/>
</dbReference>
<evidence type="ECO:0000313" key="2">
    <source>
        <dbReference type="Proteomes" id="UP000105926"/>
    </source>
</evidence>
<proteinExistence type="predicted"/>